<evidence type="ECO:0000313" key="3">
    <source>
        <dbReference type="Proteomes" id="UP000625711"/>
    </source>
</evidence>
<evidence type="ECO:0000313" key="2">
    <source>
        <dbReference type="EMBL" id="KAF7263357.1"/>
    </source>
</evidence>
<reference evidence="2" key="1">
    <citation type="submission" date="2020-08" db="EMBL/GenBank/DDBJ databases">
        <title>Genome sequencing and assembly of the red palm weevil Rhynchophorus ferrugineus.</title>
        <authorList>
            <person name="Dias G.B."/>
            <person name="Bergman C.M."/>
            <person name="Manee M."/>
        </authorList>
    </citation>
    <scope>NUCLEOTIDE SEQUENCE</scope>
    <source>
        <strain evidence="2">AA-2017</strain>
        <tissue evidence="2">Whole larva</tissue>
    </source>
</reference>
<evidence type="ECO:0000256" key="1">
    <source>
        <dbReference type="SAM" id="MobiDB-lite"/>
    </source>
</evidence>
<accession>A0A834HJI4</accession>
<keyword evidence="3" id="KW-1185">Reference proteome</keyword>
<feature type="region of interest" description="Disordered" evidence="1">
    <location>
        <begin position="232"/>
        <end position="275"/>
    </location>
</feature>
<gene>
    <name evidence="2" type="ORF">GWI33_002735</name>
</gene>
<dbReference type="Proteomes" id="UP000625711">
    <property type="component" value="Unassembled WGS sequence"/>
</dbReference>
<protein>
    <submittedName>
        <fullName evidence="2">Uncharacterized protein</fullName>
    </submittedName>
</protein>
<comment type="caution">
    <text evidence="2">The sequence shown here is derived from an EMBL/GenBank/DDBJ whole genome shotgun (WGS) entry which is preliminary data.</text>
</comment>
<proteinExistence type="predicted"/>
<dbReference type="EMBL" id="JAACXV010022032">
    <property type="protein sequence ID" value="KAF7263357.1"/>
    <property type="molecule type" value="Genomic_DNA"/>
</dbReference>
<organism evidence="2 3">
    <name type="scientific">Rhynchophorus ferrugineus</name>
    <name type="common">Red palm weevil</name>
    <name type="synonym">Curculio ferrugineus</name>
    <dbReference type="NCBI Taxonomy" id="354439"/>
    <lineage>
        <taxon>Eukaryota</taxon>
        <taxon>Metazoa</taxon>
        <taxon>Ecdysozoa</taxon>
        <taxon>Arthropoda</taxon>
        <taxon>Hexapoda</taxon>
        <taxon>Insecta</taxon>
        <taxon>Pterygota</taxon>
        <taxon>Neoptera</taxon>
        <taxon>Endopterygota</taxon>
        <taxon>Coleoptera</taxon>
        <taxon>Polyphaga</taxon>
        <taxon>Cucujiformia</taxon>
        <taxon>Curculionidae</taxon>
        <taxon>Dryophthorinae</taxon>
        <taxon>Rhynchophorus</taxon>
    </lineage>
</organism>
<name>A0A834HJI4_RHYFE</name>
<dbReference type="AlphaFoldDB" id="A0A834HJI4"/>
<sequence>MTTSFNFFVTIRPPNSVGSELKEPLQKFLLKNYTYYIVYEEGILYEGHIHLVCRSNVARRLDRVKRSWKCFLESFHPAVPLRVVPALTEGCIWYRLKENKIWFERGLDVLQRFVKSEKERSRQVVEEAKASRRQKIRFAYDNRETWVSFFCQYKEVTGIVVPFGVFERQLFFMKGKTGTADSRRFFYAQYVSSAEPKHDFRMDDLLSDVLENPSTENWDAVRAELDARKKRLESVPRAGPSKDFAVKEDDSSRSLSPVLPKRRRRCASSDESESD</sequence>